<reference evidence="1 2" key="1">
    <citation type="submission" date="2019-01" db="EMBL/GenBank/DDBJ databases">
        <title>A draft genome assembly of the solar-powered sea slug Elysia chlorotica.</title>
        <authorList>
            <person name="Cai H."/>
            <person name="Li Q."/>
            <person name="Fang X."/>
            <person name="Li J."/>
            <person name="Curtis N.E."/>
            <person name="Altenburger A."/>
            <person name="Shibata T."/>
            <person name="Feng M."/>
            <person name="Maeda T."/>
            <person name="Schwartz J.A."/>
            <person name="Shigenobu S."/>
            <person name="Lundholm N."/>
            <person name="Nishiyama T."/>
            <person name="Yang H."/>
            <person name="Hasebe M."/>
            <person name="Li S."/>
            <person name="Pierce S.K."/>
            <person name="Wang J."/>
        </authorList>
    </citation>
    <scope>NUCLEOTIDE SEQUENCE [LARGE SCALE GENOMIC DNA]</scope>
    <source>
        <strain evidence="1">EC2010</strain>
        <tissue evidence="1">Whole organism of an adult</tissue>
    </source>
</reference>
<feature type="non-terminal residue" evidence="1">
    <location>
        <position position="79"/>
    </location>
</feature>
<protein>
    <submittedName>
        <fullName evidence="1">Uncharacterized protein</fullName>
    </submittedName>
</protein>
<gene>
    <name evidence="1" type="ORF">EGW08_008905</name>
</gene>
<name>A0A433TP30_ELYCH</name>
<dbReference type="Proteomes" id="UP000271974">
    <property type="component" value="Unassembled WGS sequence"/>
</dbReference>
<dbReference type="EMBL" id="RQTK01000248">
    <property type="protein sequence ID" value="RUS83327.1"/>
    <property type="molecule type" value="Genomic_DNA"/>
</dbReference>
<sequence>LGHNLVVGDGLAGFIVVDHLLLLIDFLSKILLCEALGLPPLLDQLGNVQGNMFVVQLLRLSVKLGHVLVGRQLLVTASS</sequence>
<evidence type="ECO:0000313" key="1">
    <source>
        <dbReference type="EMBL" id="RUS83327.1"/>
    </source>
</evidence>
<proteinExistence type="predicted"/>
<evidence type="ECO:0000313" key="2">
    <source>
        <dbReference type="Proteomes" id="UP000271974"/>
    </source>
</evidence>
<organism evidence="1 2">
    <name type="scientific">Elysia chlorotica</name>
    <name type="common">Eastern emerald elysia</name>
    <name type="synonym">Sea slug</name>
    <dbReference type="NCBI Taxonomy" id="188477"/>
    <lineage>
        <taxon>Eukaryota</taxon>
        <taxon>Metazoa</taxon>
        <taxon>Spiralia</taxon>
        <taxon>Lophotrochozoa</taxon>
        <taxon>Mollusca</taxon>
        <taxon>Gastropoda</taxon>
        <taxon>Heterobranchia</taxon>
        <taxon>Euthyneura</taxon>
        <taxon>Panpulmonata</taxon>
        <taxon>Sacoglossa</taxon>
        <taxon>Placobranchoidea</taxon>
        <taxon>Plakobranchidae</taxon>
        <taxon>Elysia</taxon>
    </lineage>
</organism>
<accession>A0A433TP30</accession>
<dbReference type="AlphaFoldDB" id="A0A433TP30"/>
<keyword evidence="2" id="KW-1185">Reference proteome</keyword>
<comment type="caution">
    <text evidence="1">The sequence shown here is derived from an EMBL/GenBank/DDBJ whole genome shotgun (WGS) entry which is preliminary data.</text>
</comment>
<feature type="non-terminal residue" evidence="1">
    <location>
        <position position="1"/>
    </location>
</feature>